<keyword evidence="2" id="KW-1133">Transmembrane helix</keyword>
<evidence type="ECO:0000256" key="1">
    <source>
        <dbReference type="SAM" id="MobiDB-lite"/>
    </source>
</evidence>
<dbReference type="SUPFAM" id="SSF56801">
    <property type="entry name" value="Acetyl-CoA synthetase-like"/>
    <property type="match status" value="1"/>
</dbReference>
<dbReference type="GO" id="GO:0004467">
    <property type="term" value="F:long-chain fatty acid-CoA ligase activity"/>
    <property type="evidence" value="ECO:0007669"/>
    <property type="project" value="TreeGrafter"/>
</dbReference>
<name>A0AAD4C3X4_BOLED</name>
<keyword evidence="5" id="KW-1185">Reference proteome</keyword>
<dbReference type="Proteomes" id="UP001194468">
    <property type="component" value="Unassembled WGS sequence"/>
</dbReference>
<dbReference type="AlphaFoldDB" id="A0AAD4C3X4"/>
<gene>
    <name evidence="4" type="ORF">L210DRAFT_3391436</name>
</gene>
<proteinExistence type="predicted"/>
<dbReference type="GO" id="GO:0016020">
    <property type="term" value="C:membrane"/>
    <property type="evidence" value="ECO:0007669"/>
    <property type="project" value="TreeGrafter"/>
</dbReference>
<keyword evidence="2" id="KW-0812">Transmembrane</keyword>
<sequence>MSFSDYLVTDDLTVLLGFIGVSVFLLQSLYKPQPLVHPILLGRQSDVGRVRHPTESAVYRNYGTGLMGRFPLRPDKDVDLVNDFVKSQFESPRILWSTKITNARLNERVAAFGAGISRLLPEKSTVLLLLNDSLEFVIADLALAKYSLVSITLSSQKLLSRVLEAHSPSTIIVDADFLPHLLRLIYGAKEHNYKIIMVGQADTGVQPNAAPAAQIINWAQVEADGSQAQFCSPRTPTPGPDDPFTLAFFETSSGDLQGVRFTHSNFTSGVTAIRALFPPSIALSTLDTLVSTHSLSTPFGRAVAYTALYDCTCFATCDSTSIYYKSNIESSGLPRNVDDILSAPKFPIPSPTVLFVHPDHLQDLSTAVLSRAKKSSFTFPIAWRHKLAGLVEGFLTKESLWDRVLFDGAREYVMGPMAGTMKAIVVSGGPLPDEALTPARISLSVPLINAHIHGSTCGPMFATHAFDLQCLPSAEGEQAHIGAPSVNVEVKLVGVDDAAIGRGNDPKGEIAVRGPPVGTSLSENANSMETEDQGWVQTGEIARVMTNGAFKVVGKKSH</sequence>
<dbReference type="InterPro" id="IPR042099">
    <property type="entry name" value="ANL_N_sf"/>
</dbReference>
<dbReference type="Gene3D" id="3.40.50.12780">
    <property type="entry name" value="N-terminal domain of ligase-like"/>
    <property type="match status" value="1"/>
</dbReference>
<dbReference type="PANTHER" id="PTHR43272:SF11">
    <property type="entry name" value="AMP-DEPENDENT SYNTHETASE_LIGASE DOMAIN-CONTAINING PROTEIN"/>
    <property type="match status" value="1"/>
</dbReference>
<evidence type="ECO:0000259" key="3">
    <source>
        <dbReference type="Pfam" id="PF00501"/>
    </source>
</evidence>
<dbReference type="PANTHER" id="PTHR43272">
    <property type="entry name" value="LONG-CHAIN-FATTY-ACID--COA LIGASE"/>
    <property type="match status" value="1"/>
</dbReference>
<evidence type="ECO:0000256" key="2">
    <source>
        <dbReference type="SAM" id="Phobius"/>
    </source>
</evidence>
<organism evidence="4 5">
    <name type="scientific">Boletus edulis BED1</name>
    <dbReference type="NCBI Taxonomy" id="1328754"/>
    <lineage>
        <taxon>Eukaryota</taxon>
        <taxon>Fungi</taxon>
        <taxon>Dikarya</taxon>
        <taxon>Basidiomycota</taxon>
        <taxon>Agaricomycotina</taxon>
        <taxon>Agaricomycetes</taxon>
        <taxon>Agaricomycetidae</taxon>
        <taxon>Boletales</taxon>
        <taxon>Boletineae</taxon>
        <taxon>Boletaceae</taxon>
        <taxon>Boletoideae</taxon>
        <taxon>Boletus</taxon>
    </lineage>
</organism>
<dbReference type="InterPro" id="IPR000873">
    <property type="entry name" value="AMP-dep_synth/lig_dom"/>
</dbReference>
<keyword evidence="2" id="KW-0472">Membrane</keyword>
<feature type="transmembrane region" description="Helical" evidence="2">
    <location>
        <begin position="12"/>
        <end position="30"/>
    </location>
</feature>
<feature type="region of interest" description="Disordered" evidence="1">
    <location>
        <begin position="503"/>
        <end position="531"/>
    </location>
</feature>
<reference evidence="4" key="1">
    <citation type="submission" date="2019-10" db="EMBL/GenBank/DDBJ databases">
        <authorList>
            <consortium name="DOE Joint Genome Institute"/>
            <person name="Kuo A."/>
            <person name="Miyauchi S."/>
            <person name="Kiss E."/>
            <person name="Drula E."/>
            <person name="Kohler A."/>
            <person name="Sanchez-Garcia M."/>
            <person name="Andreopoulos B."/>
            <person name="Barry K.W."/>
            <person name="Bonito G."/>
            <person name="Buee M."/>
            <person name="Carver A."/>
            <person name="Chen C."/>
            <person name="Cichocki N."/>
            <person name="Clum A."/>
            <person name="Culley D."/>
            <person name="Crous P.W."/>
            <person name="Fauchery L."/>
            <person name="Girlanda M."/>
            <person name="Hayes R."/>
            <person name="Keri Z."/>
            <person name="LaButti K."/>
            <person name="Lipzen A."/>
            <person name="Lombard V."/>
            <person name="Magnuson J."/>
            <person name="Maillard F."/>
            <person name="Morin E."/>
            <person name="Murat C."/>
            <person name="Nolan M."/>
            <person name="Ohm R."/>
            <person name="Pangilinan J."/>
            <person name="Pereira M."/>
            <person name="Perotto S."/>
            <person name="Peter M."/>
            <person name="Riley R."/>
            <person name="Sitrit Y."/>
            <person name="Stielow B."/>
            <person name="Szollosi G."/>
            <person name="Zifcakova L."/>
            <person name="Stursova M."/>
            <person name="Spatafora J.W."/>
            <person name="Tedersoo L."/>
            <person name="Vaario L.-M."/>
            <person name="Yamada A."/>
            <person name="Yan M."/>
            <person name="Wang P."/>
            <person name="Xu J."/>
            <person name="Bruns T."/>
            <person name="Baldrian P."/>
            <person name="Vilgalys R."/>
            <person name="Henrissat B."/>
            <person name="Grigoriev I.V."/>
            <person name="Hibbett D."/>
            <person name="Nagy L.G."/>
            <person name="Martin F.M."/>
        </authorList>
    </citation>
    <scope>NUCLEOTIDE SEQUENCE</scope>
    <source>
        <strain evidence="4">BED1</strain>
    </source>
</reference>
<evidence type="ECO:0000313" key="4">
    <source>
        <dbReference type="EMBL" id="KAF8448014.1"/>
    </source>
</evidence>
<feature type="domain" description="AMP-dependent synthetase/ligase" evidence="3">
    <location>
        <begin position="98"/>
        <end position="517"/>
    </location>
</feature>
<feature type="compositionally biased region" description="Polar residues" evidence="1">
    <location>
        <begin position="519"/>
        <end position="528"/>
    </location>
</feature>
<reference evidence="4" key="2">
    <citation type="journal article" date="2020" name="Nat. Commun.">
        <title>Large-scale genome sequencing of mycorrhizal fungi provides insights into the early evolution of symbiotic traits.</title>
        <authorList>
            <person name="Miyauchi S."/>
            <person name="Kiss E."/>
            <person name="Kuo A."/>
            <person name="Drula E."/>
            <person name="Kohler A."/>
            <person name="Sanchez-Garcia M."/>
            <person name="Morin E."/>
            <person name="Andreopoulos B."/>
            <person name="Barry K.W."/>
            <person name="Bonito G."/>
            <person name="Buee M."/>
            <person name="Carver A."/>
            <person name="Chen C."/>
            <person name="Cichocki N."/>
            <person name="Clum A."/>
            <person name="Culley D."/>
            <person name="Crous P.W."/>
            <person name="Fauchery L."/>
            <person name="Girlanda M."/>
            <person name="Hayes R.D."/>
            <person name="Keri Z."/>
            <person name="LaButti K."/>
            <person name="Lipzen A."/>
            <person name="Lombard V."/>
            <person name="Magnuson J."/>
            <person name="Maillard F."/>
            <person name="Murat C."/>
            <person name="Nolan M."/>
            <person name="Ohm R.A."/>
            <person name="Pangilinan J."/>
            <person name="Pereira M.F."/>
            <person name="Perotto S."/>
            <person name="Peter M."/>
            <person name="Pfister S."/>
            <person name="Riley R."/>
            <person name="Sitrit Y."/>
            <person name="Stielow J.B."/>
            <person name="Szollosi G."/>
            <person name="Zifcakova L."/>
            <person name="Stursova M."/>
            <person name="Spatafora J.W."/>
            <person name="Tedersoo L."/>
            <person name="Vaario L.M."/>
            <person name="Yamada A."/>
            <person name="Yan M."/>
            <person name="Wang P."/>
            <person name="Xu J."/>
            <person name="Bruns T."/>
            <person name="Baldrian P."/>
            <person name="Vilgalys R."/>
            <person name="Dunand C."/>
            <person name="Henrissat B."/>
            <person name="Grigoriev I.V."/>
            <person name="Hibbett D."/>
            <person name="Nagy L.G."/>
            <person name="Martin F.M."/>
        </authorList>
    </citation>
    <scope>NUCLEOTIDE SEQUENCE</scope>
    <source>
        <strain evidence="4">BED1</strain>
    </source>
</reference>
<accession>A0AAD4C3X4</accession>
<protein>
    <recommendedName>
        <fullName evidence="3">AMP-dependent synthetase/ligase domain-containing protein</fullName>
    </recommendedName>
</protein>
<comment type="caution">
    <text evidence="4">The sequence shown here is derived from an EMBL/GenBank/DDBJ whole genome shotgun (WGS) entry which is preliminary data.</text>
</comment>
<dbReference type="EMBL" id="WHUW01000004">
    <property type="protein sequence ID" value="KAF8448014.1"/>
    <property type="molecule type" value="Genomic_DNA"/>
</dbReference>
<evidence type="ECO:0000313" key="5">
    <source>
        <dbReference type="Proteomes" id="UP001194468"/>
    </source>
</evidence>
<dbReference type="GO" id="GO:0005783">
    <property type="term" value="C:endoplasmic reticulum"/>
    <property type="evidence" value="ECO:0007669"/>
    <property type="project" value="TreeGrafter"/>
</dbReference>
<dbReference type="Pfam" id="PF00501">
    <property type="entry name" value="AMP-binding"/>
    <property type="match status" value="1"/>
</dbReference>